<dbReference type="GO" id="GO:0005829">
    <property type="term" value="C:cytosol"/>
    <property type="evidence" value="ECO:0007669"/>
    <property type="project" value="TreeGrafter"/>
</dbReference>
<evidence type="ECO:0000256" key="1">
    <source>
        <dbReference type="ARBA" id="ARBA00022490"/>
    </source>
</evidence>
<evidence type="ECO:0000259" key="4">
    <source>
        <dbReference type="Pfam" id="PF02576"/>
    </source>
</evidence>
<feature type="domain" description="Ribosome maturation factor RimP N-terminal" evidence="4">
    <location>
        <begin position="7"/>
        <end position="78"/>
    </location>
</feature>
<protein>
    <recommendedName>
        <fullName evidence="3">Ribosome maturation factor RimP</fullName>
    </recommendedName>
</protein>
<comment type="function">
    <text evidence="3">Required for maturation of 30S ribosomal subunits.</text>
</comment>
<dbReference type="EMBL" id="NXIF01000020">
    <property type="protein sequence ID" value="PKI81244.1"/>
    <property type="molecule type" value="Genomic_DNA"/>
</dbReference>
<dbReference type="Proteomes" id="UP000233248">
    <property type="component" value="Unassembled WGS sequence"/>
</dbReference>
<evidence type="ECO:0000256" key="3">
    <source>
        <dbReference type="HAMAP-Rule" id="MF_01077"/>
    </source>
</evidence>
<organism evidence="6 7">
    <name type="scientific">Malaciobacter halophilus</name>
    <dbReference type="NCBI Taxonomy" id="197482"/>
    <lineage>
        <taxon>Bacteria</taxon>
        <taxon>Pseudomonadati</taxon>
        <taxon>Campylobacterota</taxon>
        <taxon>Epsilonproteobacteria</taxon>
        <taxon>Campylobacterales</taxon>
        <taxon>Arcobacteraceae</taxon>
        <taxon>Malaciobacter</taxon>
    </lineage>
</organism>
<keyword evidence="1 3" id="KW-0963">Cytoplasm</keyword>
<comment type="subcellular location">
    <subcellularLocation>
        <location evidence="3">Cytoplasm</location>
    </subcellularLocation>
</comment>
<reference evidence="6 7" key="1">
    <citation type="submission" date="2017-09" db="EMBL/GenBank/DDBJ databases">
        <title>Genomics of the genus Arcobacter.</title>
        <authorList>
            <person name="Perez-Cataluna A."/>
            <person name="Figueras M.J."/>
            <person name="Salas-Masso N."/>
        </authorList>
    </citation>
    <scope>NUCLEOTIDE SEQUENCE [LARGE SCALE GENOMIC DNA]</scope>
    <source>
        <strain evidence="6 7">DSM 18005</strain>
    </source>
</reference>
<dbReference type="InterPro" id="IPR003728">
    <property type="entry name" value="Ribosome_maturation_RimP"/>
</dbReference>
<dbReference type="GO" id="GO:0000028">
    <property type="term" value="P:ribosomal small subunit assembly"/>
    <property type="evidence" value="ECO:0007669"/>
    <property type="project" value="TreeGrafter"/>
</dbReference>
<keyword evidence="7" id="KW-1185">Reference proteome</keyword>
<proteinExistence type="inferred from homology"/>
<name>A0A2N1J410_9BACT</name>
<dbReference type="SUPFAM" id="SSF74942">
    <property type="entry name" value="YhbC-like, C-terminal domain"/>
    <property type="match status" value="1"/>
</dbReference>
<dbReference type="SUPFAM" id="SSF75420">
    <property type="entry name" value="YhbC-like, N-terminal domain"/>
    <property type="match status" value="1"/>
</dbReference>
<dbReference type="InterPro" id="IPR035956">
    <property type="entry name" value="RimP_N_sf"/>
</dbReference>
<dbReference type="PANTHER" id="PTHR33867:SF1">
    <property type="entry name" value="RIBOSOME MATURATION FACTOR RIMP"/>
    <property type="match status" value="1"/>
</dbReference>
<dbReference type="RefSeq" id="WP_101184343.1">
    <property type="nucleotide sequence ID" value="NZ_CP031218.1"/>
</dbReference>
<dbReference type="Gene3D" id="3.30.300.70">
    <property type="entry name" value="RimP-like superfamily, N-terminal"/>
    <property type="match status" value="1"/>
</dbReference>
<dbReference type="CDD" id="cd01734">
    <property type="entry name" value="YlxS_C"/>
    <property type="match status" value="1"/>
</dbReference>
<evidence type="ECO:0000256" key="2">
    <source>
        <dbReference type="ARBA" id="ARBA00022517"/>
    </source>
</evidence>
<dbReference type="HAMAP" id="MF_01077">
    <property type="entry name" value="RimP"/>
    <property type="match status" value="1"/>
</dbReference>
<dbReference type="Pfam" id="PF02576">
    <property type="entry name" value="RimP_N"/>
    <property type="match status" value="1"/>
</dbReference>
<dbReference type="AlphaFoldDB" id="A0A2N1J410"/>
<dbReference type="InterPro" id="IPR036847">
    <property type="entry name" value="RimP_C_sf"/>
</dbReference>
<dbReference type="InterPro" id="IPR028989">
    <property type="entry name" value="RimP_N"/>
</dbReference>
<evidence type="ECO:0000259" key="5">
    <source>
        <dbReference type="Pfam" id="PF17384"/>
    </source>
</evidence>
<dbReference type="InterPro" id="IPR028998">
    <property type="entry name" value="RimP_C"/>
</dbReference>
<dbReference type="NCBIfam" id="NF000936">
    <property type="entry name" value="PRK00092.4-1"/>
    <property type="match status" value="1"/>
</dbReference>
<comment type="caution">
    <text evidence="6">The sequence shown here is derived from an EMBL/GenBank/DDBJ whole genome shotgun (WGS) entry which is preliminary data.</text>
</comment>
<dbReference type="GO" id="GO:0006412">
    <property type="term" value="P:translation"/>
    <property type="evidence" value="ECO:0007669"/>
    <property type="project" value="TreeGrafter"/>
</dbReference>
<dbReference type="PANTHER" id="PTHR33867">
    <property type="entry name" value="RIBOSOME MATURATION FACTOR RIMP"/>
    <property type="match status" value="1"/>
</dbReference>
<evidence type="ECO:0000313" key="6">
    <source>
        <dbReference type="EMBL" id="PKI81244.1"/>
    </source>
</evidence>
<sequence length="142" mass="16026">MSLEESIKMTVEGCGAQLYDIVTTKENDKNIYRVYITTKGGVSLDKCAEISRLISPILDVEEPMSGNYNLEVSSPGIERKLKKIEHFKASVGEKVKIKDTTSEVYKGELLKADDEKIIVKTEFTQEEISYDSILAASTYFEW</sequence>
<gene>
    <name evidence="3" type="primary">rimP</name>
    <name evidence="6" type="ORF">CP960_05135</name>
</gene>
<feature type="domain" description="Ribosome maturation factor RimP C-terminal" evidence="5">
    <location>
        <begin position="81"/>
        <end position="142"/>
    </location>
</feature>
<evidence type="ECO:0000313" key="7">
    <source>
        <dbReference type="Proteomes" id="UP000233248"/>
    </source>
</evidence>
<dbReference type="KEGG" id="ahs:AHALO_0317"/>
<accession>A0A2N1J410</accession>
<dbReference type="OrthoDB" id="9805006at2"/>
<keyword evidence="2 3" id="KW-0690">Ribosome biogenesis</keyword>
<dbReference type="FunFam" id="3.30.300.70:FF:000001">
    <property type="entry name" value="Ribosome maturation factor RimP"/>
    <property type="match status" value="1"/>
</dbReference>
<dbReference type="Pfam" id="PF17384">
    <property type="entry name" value="DUF150_C"/>
    <property type="match status" value="1"/>
</dbReference>
<comment type="similarity">
    <text evidence="3">Belongs to the RimP family.</text>
</comment>